<dbReference type="Proteomes" id="UP001358614">
    <property type="component" value="Chromosome 1"/>
</dbReference>
<dbReference type="InterPro" id="IPR003165">
    <property type="entry name" value="Piwi"/>
</dbReference>
<dbReference type="GO" id="GO:0003676">
    <property type="term" value="F:nucleic acid binding"/>
    <property type="evidence" value="ECO:0007669"/>
    <property type="project" value="InterPro"/>
</dbReference>
<protein>
    <recommendedName>
        <fullName evidence="1">Piwi domain-containing protein</fullName>
    </recommendedName>
</protein>
<dbReference type="EMBL" id="CP144089">
    <property type="protein sequence ID" value="WWD07664.1"/>
    <property type="molecule type" value="Genomic_DNA"/>
</dbReference>
<reference evidence="2 3" key="1">
    <citation type="submission" date="2024-01" db="EMBL/GenBank/DDBJ databases">
        <title>Comparative genomics of Cryptococcus and Kwoniella reveals pathogenesis evolution and contrasting modes of karyotype evolution via chromosome fusion or intercentromeric recombination.</title>
        <authorList>
            <person name="Coelho M.A."/>
            <person name="David-Palma M."/>
            <person name="Shea T."/>
            <person name="Bowers K."/>
            <person name="McGinley-Smith S."/>
            <person name="Mohammad A.W."/>
            <person name="Gnirke A."/>
            <person name="Yurkov A.M."/>
            <person name="Nowrousian M."/>
            <person name="Sun S."/>
            <person name="Cuomo C.A."/>
            <person name="Heitman J."/>
        </authorList>
    </citation>
    <scope>NUCLEOTIDE SEQUENCE [LARGE SCALE GENOMIC DNA]</scope>
    <source>
        <strain evidence="2 3">PYCC6329</strain>
    </source>
</reference>
<dbReference type="Pfam" id="PF02171">
    <property type="entry name" value="Piwi"/>
    <property type="match status" value="1"/>
</dbReference>
<keyword evidence="3" id="KW-1185">Reference proteome</keyword>
<evidence type="ECO:0000313" key="3">
    <source>
        <dbReference type="Proteomes" id="UP001358614"/>
    </source>
</evidence>
<accession>A0AAX4KNY1</accession>
<dbReference type="SUPFAM" id="SSF53098">
    <property type="entry name" value="Ribonuclease H-like"/>
    <property type="match status" value="1"/>
</dbReference>
<dbReference type="InterPro" id="IPR012337">
    <property type="entry name" value="RNaseH-like_sf"/>
</dbReference>
<organism evidence="2 3">
    <name type="scientific">Kwoniella europaea PYCC6329</name>
    <dbReference type="NCBI Taxonomy" id="1423913"/>
    <lineage>
        <taxon>Eukaryota</taxon>
        <taxon>Fungi</taxon>
        <taxon>Dikarya</taxon>
        <taxon>Basidiomycota</taxon>
        <taxon>Agaricomycotina</taxon>
        <taxon>Tremellomycetes</taxon>
        <taxon>Tremellales</taxon>
        <taxon>Cryptococcaceae</taxon>
        <taxon>Kwoniella</taxon>
    </lineage>
</organism>
<dbReference type="InterPro" id="IPR036397">
    <property type="entry name" value="RNaseH_sf"/>
</dbReference>
<dbReference type="RefSeq" id="XP_066085631.1">
    <property type="nucleotide sequence ID" value="XM_066229534.1"/>
</dbReference>
<feature type="domain" description="Piwi" evidence="1">
    <location>
        <begin position="1"/>
        <end position="57"/>
    </location>
</feature>
<dbReference type="PROSITE" id="PS50822">
    <property type="entry name" value="PIWI"/>
    <property type="match status" value="1"/>
</dbReference>
<name>A0AAX4KNY1_9TREE</name>
<dbReference type="Gene3D" id="3.30.420.10">
    <property type="entry name" value="Ribonuclease H-like superfamily/Ribonuclease H"/>
    <property type="match status" value="1"/>
</dbReference>
<gene>
    <name evidence="2" type="ORF">V865_005765</name>
</gene>
<dbReference type="GeneID" id="91104566"/>
<dbReference type="KEGG" id="ker:91104566"/>
<evidence type="ECO:0000259" key="1">
    <source>
        <dbReference type="PROSITE" id="PS50822"/>
    </source>
</evidence>
<dbReference type="AlphaFoldDB" id="A0AAX4KNY1"/>
<proteinExistence type="predicted"/>
<sequence>MEYSVVVVDEINFTADRMQGLCNDLCYSYARSSRAVSLVPVVYYADLIAWKARDFVYPSEDNSDAGSVVTGSSGTVQAAFDPRQLYTRLEQVPQFNEVMWVSEAVLID</sequence>
<dbReference type="PANTHER" id="PTHR22891">
    <property type="entry name" value="EUKARYOTIC TRANSLATION INITIATION FACTOR 2C"/>
    <property type="match status" value="1"/>
</dbReference>
<evidence type="ECO:0000313" key="2">
    <source>
        <dbReference type="EMBL" id="WWD07664.1"/>
    </source>
</evidence>